<keyword evidence="2" id="KW-1185">Reference proteome</keyword>
<name>A0AA43TJL0_9GAMM</name>
<sequence length="65" mass="6943">GFPKSRRVIGEHVSYPLLGSERVTRTAGAAAGMSGRVIFAACWAGMPIKAVAKIATPRKISERLF</sequence>
<evidence type="ECO:0000313" key="2">
    <source>
        <dbReference type="Proteomes" id="UP001160519"/>
    </source>
</evidence>
<proteinExistence type="predicted"/>
<comment type="caution">
    <text evidence="1">The sequence shown here is derived from an EMBL/GenBank/DDBJ whole genome shotgun (WGS) entry which is preliminary data.</text>
</comment>
<feature type="non-terminal residue" evidence="1">
    <location>
        <position position="1"/>
    </location>
</feature>
<organism evidence="1 2">
    <name type="scientific">Candidatus Methylobacter titanis</name>
    <dbReference type="NCBI Taxonomy" id="3053457"/>
    <lineage>
        <taxon>Bacteria</taxon>
        <taxon>Pseudomonadati</taxon>
        <taxon>Pseudomonadota</taxon>
        <taxon>Gammaproteobacteria</taxon>
        <taxon>Methylococcales</taxon>
        <taxon>Methylococcaceae</taxon>
        <taxon>Methylobacter</taxon>
    </lineage>
</organism>
<dbReference type="EMBL" id="JAQSDF010000007">
    <property type="protein sequence ID" value="MDI1230366.1"/>
    <property type="molecule type" value="Genomic_DNA"/>
</dbReference>
<protein>
    <submittedName>
        <fullName evidence="1">Uncharacterized protein</fullName>
    </submittedName>
</protein>
<accession>A0AA43TJL0</accession>
<reference evidence="1" key="1">
    <citation type="submission" date="2023-01" db="EMBL/GenBank/DDBJ databases">
        <title>Biogeochemical cycle of methane in antarctic sediments.</title>
        <authorList>
            <person name="Roldan D.M."/>
            <person name="Menes R.J."/>
        </authorList>
    </citation>
    <scope>NUCLEOTIDE SEQUENCE [LARGE SCALE GENOMIC DNA]</scope>
    <source>
        <strain evidence="1">K-2018 MAG008</strain>
    </source>
</reference>
<gene>
    <name evidence="1" type="ORF">PSU93_04355</name>
</gene>
<dbReference type="Proteomes" id="UP001160519">
    <property type="component" value="Unassembled WGS sequence"/>
</dbReference>
<dbReference type="AlphaFoldDB" id="A0AA43TJL0"/>
<evidence type="ECO:0000313" key="1">
    <source>
        <dbReference type="EMBL" id="MDI1230366.1"/>
    </source>
</evidence>